<evidence type="ECO:0000256" key="1">
    <source>
        <dbReference type="SAM" id="Phobius"/>
    </source>
</evidence>
<dbReference type="EMBL" id="VSSQ01015424">
    <property type="protein sequence ID" value="MPM55764.1"/>
    <property type="molecule type" value="Genomic_DNA"/>
</dbReference>
<comment type="caution">
    <text evidence="2">The sequence shown here is derived from an EMBL/GenBank/DDBJ whole genome shotgun (WGS) entry which is preliminary data.</text>
</comment>
<protein>
    <submittedName>
        <fullName evidence="2">Uncharacterized protein</fullName>
    </submittedName>
</protein>
<keyword evidence="1" id="KW-1133">Transmembrane helix</keyword>
<keyword evidence="1" id="KW-0472">Membrane</keyword>
<sequence length="102" mass="11960">MIKVKEIFLQITFLLVITSFYGIAVFSYFHTQQPYACEMTGNENTVEYDRFSEFDVLEDIHVVKKEIVPGNTFVCKTKVRFAKTFFIILHPSFSIWQPPKLV</sequence>
<accession>A0A645B222</accession>
<keyword evidence="1" id="KW-0812">Transmembrane</keyword>
<name>A0A645B222_9ZZZZ</name>
<feature type="transmembrane region" description="Helical" evidence="1">
    <location>
        <begin position="7"/>
        <end position="29"/>
    </location>
</feature>
<evidence type="ECO:0000313" key="2">
    <source>
        <dbReference type="EMBL" id="MPM55764.1"/>
    </source>
</evidence>
<dbReference type="AlphaFoldDB" id="A0A645B222"/>
<reference evidence="2" key="1">
    <citation type="submission" date="2019-08" db="EMBL/GenBank/DDBJ databases">
        <authorList>
            <person name="Kucharzyk K."/>
            <person name="Murdoch R.W."/>
            <person name="Higgins S."/>
            <person name="Loffler F."/>
        </authorList>
    </citation>
    <scope>NUCLEOTIDE SEQUENCE</scope>
</reference>
<proteinExistence type="predicted"/>
<organism evidence="2">
    <name type="scientific">bioreactor metagenome</name>
    <dbReference type="NCBI Taxonomy" id="1076179"/>
    <lineage>
        <taxon>unclassified sequences</taxon>
        <taxon>metagenomes</taxon>
        <taxon>ecological metagenomes</taxon>
    </lineage>
</organism>
<gene>
    <name evidence="2" type="ORF">SDC9_102561</name>
</gene>